<dbReference type="SMART" id="SM00872">
    <property type="entry name" value="Alpha-mann_mid"/>
    <property type="match status" value="1"/>
</dbReference>
<dbReference type="InterPro" id="IPR011330">
    <property type="entry name" value="Glyco_hydro/deAcase_b/a-brl"/>
</dbReference>
<evidence type="ECO:0000313" key="6">
    <source>
        <dbReference type="EMBL" id="SOY28744.1"/>
    </source>
</evidence>
<dbReference type="GO" id="GO:0030246">
    <property type="term" value="F:carbohydrate binding"/>
    <property type="evidence" value="ECO:0007669"/>
    <property type="project" value="InterPro"/>
</dbReference>
<comment type="similarity">
    <text evidence="1">Belongs to the glycosyl hydrolase 38 family.</text>
</comment>
<dbReference type="InterPro" id="IPR054723">
    <property type="entry name" value="Ams1-like_N"/>
</dbReference>
<reference evidence="6 7" key="1">
    <citation type="submission" date="2018-01" db="EMBL/GenBank/DDBJ databases">
        <authorList>
            <person name="Gaut B.S."/>
            <person name="Morton B.R."/>
            <person name="Clegg M.T."/>
            <person name="Duvall M.R."/>
        </authorList>
    </citation>
    <scope>NUCLEOTIDE SEQUENCE [LARGE SCALE GENOMIC DNA]</scope>
    <source>
        <strain evidence="6">GP69</strain>
    </source>
</reference>
<protein>
    <submittedName>
        <fullName evidence="6">Mannosylglycerate hydrolase</fullName>
        <ecNumber evidence="6">3.2.1.170</ecNumber>
    </submittedName>
</protein>
<dbReference type="EC" id="3.2.1.170" evidence="6"/>
<dbReference type="InterPro" id="IPR000602">
    <property type="entry name" value="Glyco_hydro_38_N"/>
</dbReference>
<accession>A0A2K4ZE68</accession>
<dbReference type="SUPFAM" id="SSF74650">
    <property type="entry name" value="Galactose mutarotase-like"/>
    <property type="match status" value="1"/>
</dbReference>
<name>A0A2K4ZE68_9FIRM</name>
<dbReference type="GO" id="GO:0046872">
    <property type="term" value="F:metal ion binding"/>
    <property type="evidence" value="ECO:0007669"/>
    <property type="project" value="UniProtKB-KW"/>
</dbReference>
<keyword evidence="2" id="KW-0479">Metal-binding</keyword>
<dbReference type="PANTHER" id="PTHR46017:SF1">
    <property type="entry name" value="ALPHA-MANNOSIDASE 2C1"/>
    <property type="match status" value="1"/>
</dbReference>
<dbReference type="Gene3D" id="3.20.110.10">
    <property type="entry name" value="Glycoside hydrolase 38, N terminal domain"/>
    <property type="match status" value="1"/>
</dbReference>
<keyword evidence="4 6" id="KW-0326">Glycosidase</keyword>
<sequence length="1053" mass="122463">MMSTKSERESRYMMNTNFLDDRNLKLIRLVKELIYSDKKDIDPIRMARTGRRIQSPEELSEQEWTVSDGEPVWGGNNEYYWFRFEAVIPDSCQGKTVVLEITTGREGQWDATNPQFLAYVNGKVRQGLDVNHREILLTESAEAGERFRIDLSAFTGTQNFRLHLHVELRVFHRDIEKYYYDLWVPYQVGYLLEREQTEALEISECITESLNLLDLRREYSASFYESLRRAQDYLQQEFYEKKCGKSKEIIYAVGHTHIDIAWLWTLAVTADKSVRSFATALELMRQYPEFIFMSSQPQLYLYVKENAPEVYEEIKSRVKQGRWEAEGGMFVEADCNLASGESLVRQFLYGKRFFREEFGVENEILWLPDVFGYSAALPQIMRKCGIRYFMTTKISWNETNKIPYDTFLWQGIDGTRILTHFICAKDYYHYPVAFEEKKRPEHFTTYNGYLNPSQIKGTWKRYSQKRLNDSALICYGHGDGGGGTTRDMLENQRRIAKGIPGCPRTKVSTALEFFRHLEEETDGKETLPLWAGELYLEYHRGTYTSMARNKRYNRQAEFLLHNLEALHTIGLLNRKTAYPGQKLEELWKIVLKNQFHDILPGSGIREIYEDSKREYEQVLREGYALEARAMGLLTEAVEAGEGELVVFNRNGFAASDYVYVEDPETVPLNLERTWDGKGILYVKDVPALGYRTISDAGESGARGFLQVATDTVETEDLKVTLNRAGQFTSVYDKKEQRELLSPGQCGNRLVTYEDRPHNYDAWDINDYYTLKAWPLDEEAEISILEQNAMRAVLRVHRKYLDSTIVQDLIFYHEGTRIDVVNHVDWKEKNILLRSLIPVDIHAEQASYEIQYGNVQRSTYYNTSWEQAKFEVCAHKWIDLSEDGYGVSVLNDCKYGYDIHDGVIGLTMLKSAVYPNPDADKEQHEFAYSIVPHRGGWRENETIQKAYLFNNPLTARKKEQAGGTLPGRFSFAEIDRKNVVIEVLKMAEDGDRMILRLYEAFNRRTHAALRLAEPVRKAAECDMLEQEEKILQAEGSVLRLIFEPYEIKTLKIHF</sequence>
<dbReference type="InterPro" id="IPR041147">
    <property type="entry name" value="GH38_C"/>
</dbReference>
<dbReference type="Gene3D" id="2.60.40.2220">
    <property type="match status" value="1"/>
</dbReference>
<dbReference type="FunFam" id="1.20.1270.50:FF:000004">
    <property type="entry name" value="alpha-mannosidase 2C1 isoform X1"/>
    <property type="match status" value="1"/>
</dbReference>
<dbReference type="Pfam" id="PF01074">
    <property type="entry name" value="Glyco_hydro_38N"/>
    <property type="match status" value="1"/>
</dbReference>
<dbReference type="InterPro" id="IPR028995">
    <property type="entry name" value="Glyco_hydro_57/38_cen_sf"/>
</dbReference>
<keyword evidence="3 6" id="KW-0378">Hydrolase</keyword>
<evidence type="ECO:0000256" key="3">
    <source>
        <dbReference type="ARBA" id="ARBA00022801"/>
    </source>
</evidence>
<dbReference type="GO" id="GO:0004559">
    <property type="term" value="F:alpha-mannosidase activity"/>
    <property type="evidence" value="ECO:0007669"/>
    <property type="project" value="InterPro"/>
</dbReference>
<dbReference type="FunFam" id="3.20.110.10:FF:000002">
    <property type="entry name" value="alpha-mannosidase 2C1 isoform X1"/>
    <property type="match status" value="1"/>
</dbReference>
<dbReference type="FunFam" id="2.70.98.30:FF:000010">
    <property type="entry name" value="Cytosolic alpha-mannosidase"/>
    <property type="match status" value="1"/>
</dbReference>
<dbReference type="AlphaFoldDB" id="A0A2K4ZE68"/>
<dbReference type="InterPro" id="IPR037094">
    <property type="entry name" value="Glyco_hydro_38_cen_sf"/>
</dbReference>
<dbReference type="SUPFAM" id="SSF88713">
    <property type="entry name" value="Glycoside hydrolase/deacetylase"/>
    <property type="match status" value="1"/>
</dbReference>
<evidence type="ECO:0000256" key="2">
    <source>
        <dbReference type="ARBA" id="ARBA00022723"/>
    </source>
</evidence>
<evidence type="ECO:0000259" key="5">
    <source>
        <dbReference type="SMART" id="SM00872"/>
    </source>
</evidence>
<proteinExistence type="inferred from homology"/>
<dbReference type="Gene3D" id="2.70.98.30">
    <property type="entry name" value="Golgi alpha-mannosidase II, domain 4"/>
    <property type="match status" value="1"/>
</dbReference>
<dbReference type="GO" id="GO:0006013">
    <property type="term" value="P:mannose metabolic process"/>
    <property type="evidence" value="ECO:0007669"/>
    <property type="project" value="InterPro"/>
</dbReference>
<evidence type="ECO:0000256" key="1">
    <source>
        <dbReference type="ARBA" id="ARBA00009792"/>
    </source>
</evidence>
<keyword evidence="7" id="KW-1185">Reference proteome</keyword>
<dbReference type="InterPro" id="IPR011682">
    <property type="entry name" value="Glyco_hydro_38_C"/>
</dbReference>
<dbReference type="RefSeq" id="WP_242982346.1">
    <property type="nucleotide sequence ID" value="NZ_JANJZD010000006.1"/>
</dbReference>
<dbReference type="InterPro" id="IPR027291">
    <property type="entry name" value="Glyco_hydro_38_N_sf"/>
</dbReference>
<dbReference type="Proteomes" id="UP000236311">
    <property type="component" value="Unassembled WGS sequence"/>
</dbReference>
<dbReference type="InterPro" id="IPR015341">
    <property type="entry name" value="Glyco_hydro_38_cen"/>
</dbReference>
<dbReference type="Pfam" id="PF17677">
    <property type="entry name" value="Glyco_hydro38C2"/>
    <property type="match status" value="1"/>
</dbReference>
<dbReference type="InterPro" id="IPR011013">
    <property type="entry name" value="Gal_mutarotase_sf_dom"/>
</dbReference>
<evidence type="ECO:0000313" key="7">
    <source>
        <dbReference type="Proteomes" id="UP000236311"/>
    </source>
</evidence>
<dbReference type="CDD" id="cd10789">
    <property type="entry name" value="GH38N_AMII_ER_cytosolic"/>
    <property type="match status" value="1"/>
</dbReference>
<dbReference type="GO" id="GO:0102546">
    <property type="term" value="F:mannosylglycerate hydrolase activity"/>
    <property type="evidence" value="ECO:0007669"/>
    <property type="project" value="UniProtKB-EC"/>
</dbReference>
<feature type="domain" description="Glycoside hydrolase family 38 central" evidence="5">
    <location>
        <begin position="537"/>
        <end position="615"/>
    </location>
</feature>
<organism evidence="6 7">
    <name type="scientific">Acetatifactor muris</name>
    <dbReference type="NCBI Taxonomy" id="879566"/>
    <lineage>
        <taxon>Bacteria</taxon>
        <taxon>Bacillati</taxon>
        <taxon>Bacillota</taxon>
        <taxon>Clostridia</taxon>
        <taxon>Lachnospirales</taxon>
        <taxon>Lachnospiraceae</taxon>
        <taxon>Acetatifactor</taxon>
    </lineage>
</organism>
<dbReference type="Pfam" id="PF22907">
    <property type="entry name" value="Ams1-like_1st"/>
    <property type="match status" value="1"/>
</dbReference>
<dbReference type="SUPFAM" id="SSF88688">
    <property type="entry name" value="Families 57/38 glycoside transferase middle domain"/>
    <property type="match status" value="1"/>
</dbReference>
<dbReference type="PANTHER" id="PTHR46017">
    <property type="entry name" value="ALPHA-MANNOSIDASE 2C1"/>
    <property type="match status" value="1"/>
</dbReference>
<evidence type="ECO:0000256" key="4">
    <source>
        <dbReference type="ARBA" id="ARBA00023295"/>
    </source>
</evidence>
<dbReference type="EMBL" id="OFSM01000006">
    <property type="protein sequence ID" value="SOY28744.1"/>
    <property type="molecule type" value="Genomic_DNA"/>
</dbReference>
<dbReference type="Pfam" id="PF07748">
    <property type="entry name" value="Glyco_hydro_38C"/>
    <property type="match status" value="1"/>
</dbReference>
<dbReference type="Pfam" id="PF09261">
    <property type="entry name" value="Alpha-mann_mid"/>
    <property type="match status" value="1"/>
</dbReference>
<dbReference type="Gene3D" id="1.20.1270.50">
    <property type="entry name" value="Glycoside hydrolase family 38, central domain"/>
    <property type="match status" value="1"/>
</dbReference>
<dbReference type="GO" id="GO:0009313">
    <property type="term" value="P:oligosaccharide catabolic process"/>
    <property type="evidence" value="ECO:0007669"/>
    <property type="project" value="TreeGrafter"/>
</dbReference>
<gene>
    <name evidence="6" type="primary">mngB_2</name>
    <name evidence="6" type="ORF">AMURIS_01455</name>
</gene>